<evidence type="ECO:0000256" key="1">
    <source>
        <dbReference type="SAM" id="Coils"/>
    </source>
</evidence>
<dbReference type="EMBL" id="CAUYUJ010004558">
    <property type="protein sequence ID" value="CAK0810041.1"/>
    <property type="molecule type" value="Genomic_DNA"/>
</dbReference>
<feature type="compositionally biased region" description="Low complexity" evidence="2">
    <location>
        <begin position="1002"/>
        <end position="1013"/>
    </location>
</feature>
<dbReference type="Proteomes" id="UP001189429">
    <property type="component" value="Unassembled WGS sequence"/>
</dbReference>
<feature type="region of interest" description="Disordered" evidence="2">
    <location>
        <begin position="975"/>
        <end position="1022"/>
    </location>
</feature>
<feature type="region of interest" description="Disordered" evidence="2">
    <location>
        <begin position="348"/>
        <end position="390"/>
    </location>
</feature>
<feature type="compositionally biased region" description="Basic and acidic residues" evidence="2">
    <location>
        <begin position="979"/>
        <end position="1001"/>
    </location>
</feature>
<feature type="compositionally biased region" description="Basic and acidic residues" evidence="2">
    <location>
        <begin position="138"/>
        <end position="156"/>
    </location>
</feature>
<feature type="compositionally biased region" description="Basic and acidic residues" evidence="2">
    <location>
        <begin position="682"/>
        <end position="699"/>
    </location>
</feature>
<feature type="compositionally biased region" description="Basic and acidic residues" evidence="2">
    <location>
        <begin position="1163"/>
        <end position="1180"/>
    </location>
</feature>
<gene>
    <name evidence="3" type="ORF">PCOR1329_LOCUS15127</name>
</gene>
<feature type="coiled-coil region" evidence="1">
    <location>
        <begin position="88"/>
        <end position="115"/>
    </location>
</feature>
<sequence length="1330" mass="141201">MAEGDGRRPEWTCGSCCRSGPAVSNRTARTTCRRCGLAKKRRKPELTYYDAGNDRILDPERLRFELGRVECLEKRFGLQSKPIKDGQFQDLACRRRQLDEEMVALERQKAGIREHADTIAKIMQKGRGLGGRHVRRQVFRDRPSGDKEARINKRAQDSTAAAAKAAQAAGAERRISSQKRLTAEEQRRRQRRGGAESRHSENGHQRRGPESRSLGSAAKAKLSTAEPVEAQSRLAPTRGAAASNDAAAGTCQFGAGQGGSRMDYSIASSDLLRRIEGRAALEGPPSSRSAARPQFRAHGRAIGRGWLAAPAAFPAEGPEGSLLAPTPSEVARACAEADSLELDMSGEEDCHADRGEPPRINWGAPNLDGGGDRQRRAQEAGAPNSLPARQKRHELREWIRSSSEVGGNQAAKAFGASAGLGADHFNPRQLAPVSAELVEVRISFGTATEAVGTLPEAATRPAIVTLAKKGGGRRASGRSAALSFLAPDAARDDPLFQRVSRPAGAWAQAPQSAAKLADRRATASALLGAKEELGHRRAESMAGSGPAGAALPARPRIGWSTGPARAIRGDGGSKLGTMKCAFCTLKVAVEQRVAVSPLREAAGHHKGLDDVAGRGGAIDSARMRAAGEGWLGSGFHVEEPRAELRIEFWRLIEGHGGQNISTIKVKALCAEHDVREVRISDRQRAGNARADKRAKEGTHPHGVAQGRLDRIATADDLATPEATQAGDALLRAADCFNAMGWKRSAAPDLGAGGRKRTARTRAQTEAERPLELPEFLKKEMELELKAPPRKDVDAGEAVATELVVEAHSPRDQAMEPLATVARPPGGAYAETNGGVQYHPSPRGEDPARAVDVVDYRSEIIIVRRPVVGVDANGRGALLKQQVPDDVMIVDPEPEDKYLADGLESLNQLMSSLWDALPKVGGHVPGDPEPHHSGQEAHGAACAARRQGHPLHGGACAAAGALAEPGHRRDLWPAAAWRGDPGEDVRGLRPEQRGHRQDRADLRGGAAAAGARHVPGPPVGRVRGRARGLPAPGGRWPAEAVVVRAAAAGGAHARPVDGRRGRGARLQLGAAAVRGPGRERRRLRLGRHLRRAAARRPVLPRGAGPHRGRPFWGRGGAAGARLAAAPVERRRRRQAPLVPRGRAWRGHLLGRPAPPRRPGAGPPHGRDRGEPVVDRGARHLDGHCRDRERTCLHRLRPDFRDPGRHDAGVPRRRGGLLGRAASAAGTAAGRGAGDARRVERGAASARGGLVLEAASGVVWGLPNQAAAGSRYRVLARDADGREATAVLEFEVLRGPGAPEGAVAAAPAGPAAPSSPKGGYLRLAALEDDQEQ</sequence>
<name>A0ABN9QWF5_9DINO</name>
<accession>A0ABN9QWF5</accession>
<organism evidence="3 4">
    <name type="scientific">Prorocentrum cordatum</name>
    <dbReference type="NCBI Taxonomy" id="2364126"/>
    <lineage>
        <taxon>Eukaryota</taxon>
        <taxon>Sar</taxon>
        <taxon>Alveolata</taxon>
        <taxon>Dinophyceae</taxon>
        <taxon>Prorocentrales</taxon>
        <taxon>Prorocentraceae</taxon>
        <taxon>Prorocentrum</taxon>
    </lineage>
</organism>
<feature type="compositionally biased region" description="Pro residues" evidence="2">
    <location>
        <begin position="1151"/>
        <end position="1160"/>
    </location>
</feature>
<feature type="region of interest" description="Disordered" evidence="2">
    <location>
        <begin position="1144"/>
        <end position="1180"/>
    </location>
</feature>
<feature type="compositionally biased region" description="Low complexity" evidence="2">
    <location>
        <begin position="1297"/>
        <end position="1317"/>
    </location>
</feature>
<feature type="region of interest" description="Disordered" evidence="2">
    <location>
        <begin position="1297"/>
        <end position="1330"/>
    </location>
</feature>
<feature type="compositionally biased region" description="Basic and acidic residues" evidence="2">
    <location>
        <begin position="171"/>
        <end position="210"/>
    </location>
</feature>
<protein>
    <submittedName>
        <fullName evidence="3">Uncharacterized protein</fullName>
    </submittedName>
</protein>
<proteinExistence type="predicted"/>
<evidence type="ECO:0000313" key="4">
    <source>
        <dbReference type="Proteomes" id="UP001189429"/>
    </source>
</evidence>
<feature type="compositionally biased region" description="Basic and acidic residues" evidence="2">
    <location>
        <begin position="348"/>
        <end position="357"/>
    </location>
</feature>
<feature type="region of interest" description="Disordered" evidence="2">
    <location>
        <begin position="124"/>
        <end position="245"/>
    </location>
</feature>
<comment type="caution">
    <text evidence="3">The sequence shown here is derived from an EMBL/GenBank/DDBJ whole genome shotgun (WGS) entry which is preliminary data.</text>
</comment>
<keyword evidence="1" id="KW-0175">Coiled coil</keyword>
<reference evidence="3" key="1">
    <citation type="submission" date="2023-10" db="EMBL/GenBank/DDBJ databases">
        <authorList>
            <person name="Chen Y."/>
            <person name="Shah S."/>
            <person name="Dougan E. K."/>
            <person name="Thang M."/>
            <person name="Chan C."/>
        </authorList>
    </citation>
    <scope>NUCLEOTIDE SEQUENCE [LARGE SCALE GENOMIC DNA]</scope>
</reference>
<feature type="compositionally biased region" description="Low complexity" evidence="2">
    <location>
        <begin position="160"/>
        <end position="170"/>
    </location>
</feature>
<feature type="region of interest" description="Disordered" evidence="2">
    <location>
        <begin position="747"/>
        <end position="768"/>
    </location>
</feature>
<feature type="region of interest" description="Disordered" evidence="2">
    <location>
        <begin position="682"/>
        <end position="703"/>
    </location>
</feature>
<evidence type="ECO:0000256" key="2">
    <source>
        <dbReference type="SAM" id="MobiDB-lite"/>
    </source>
</evidence>
<keyword evidence="4" id="KW-1185">Reference proteome</keyword>
<evidence type="ECO:0000313" key="3">
    <source>
        <dbReference type="EMBL" id="CAK0810041.1"/>
    </source>
</evidence>